<evidence type="ECO:0000256" key="5">
    <source>
        <dbReference type="ARBA" id="ARBA00023125"/>
    </source>
</evidence>
<feature type="domain" description="Probable transposase IS891/IS1136/IS1341" evidence="8">
    <location>
        <begin position="226"/>
        <end position="334"/>
    </location>
</feature>
<dbReference type="OrthoDB" id="6230307at2"/>
<keyword evidence="12" id="KW-1185">Reference proteome</keyword>
<evidence type="ECO:0000256" key="4">
    <source>
        <dbReference type="ARBA" id="ARBA00022833"/>
    </source>
</evidence>
<evidence type="ECO:0000313" key="12">
    <source>
        <dbReference type="Proteomes" id="UP000286931"/>
    </source>
</evidence>
<dbReference type="AlphaFoldDB" id="A0A401YQU5"/>
<evidence type="ECO:0000259" key="10">
    <source>
        <dbReference type="Pfam" id="PF12323"/>
    </source>
</evidence>
<reference evidence="11 12" key="1">
    <citation type="submission" date="2018-12" db="EMBL/GenBank/DDBJ databases">
        <title>Draft genome sequence of Embleya hyalina NBRC 13850T.</title>
        <authorList>
            <person name="Komaki H."/>
            <person name="Hosoyama A."/>
            <person name="Kimura A."/>
            <person name="Ichikawa N."/>
            <person name="Tamura T."/>
        </authorList>
    </citation>
    <scope>NUCLEOTIDE SEQUENCE [LARGE SCALE GENOMIC DNA]</scope>
    <source>
        <strain evidence="11 12">NBRC 13850</strain>
    </source>
</reference>
<dbReference type="NCBIfam" id="NF040570">
    <property type="entry name" value="guided_TnpB"/>
    <property type="match status" value="1"/>
</dbReference>
<dbReference type="GO" id="GO:0046872">
    <property type="term" value="F:metal ion binding"/>
    <property type="evidence" value="ECO:0007669"/>
    <property type="project" value="UniProtKB-KW"/>
</dbReference>
<feature type="region of interest" description="Disordered" evidence="7">
    <location>
        <begin position="443"/>
        <end position="510"/>
    </location>
</feature>
<sequence length="510" mass="56633">MVETTIRSFRFTLDPTADQEMNLTRHAGAARWAYNWALGHKIAAYDLRRAEISALIESGHTEASAKKATTVRIPSKAAIQKHLNRIKGDSRRHLPEPQAYGPHPPCPWWHEVSTHAFQSAMTDCDTAWDNWVKSVAGKRAGPRVGMPRFKRKGRARDSFRLYGIGLRLDGYRRISLPRIGSVRLHDSARRLGRLITRGIATIKNVTVTRRGSRWYACVLTEVTDASPPTRARRAGGTVGVDLGVRWLITLSRPLDPAVPDSDTTPNPRWIERDARRLRKAHRRFSRTVRGSQRRRRAARALGAIHARVAERRAGHLHRLTKRITTTFDVIGLERFDLVRASASARGTVEQPGTNVGVKSRFNRLLRDAALGETRRQIDYKARRYGSTVVHLAPGTPTNAICSSCAWENPPPRLGTDRFACGKCGLRVRRAVNSARNIERLTHRSVHVAPDTEETRNARGVVSSDASPAPNATTGKREGPQGSPRRSNPSVTGSTPVESETATSAGIPITR</sequence>
<keyword evidence="3" id="KW-0479">Metal-binding</keyword>
<dbReference type="InterPro" id="IPR001959">
    <property type="entry name" value="Transposase"/>
</dbReference>
<dbReference type="GO" id="GO:0006310">
    <property type="term" value="P:DNA recombination"/>
    <property type="evidence" value="ECO:0007669"/>
    <property type="project" value="UniProtKB-KW"/>
</dbReference>
<dbReference type="Pfam" id="PF12323">
    <property type="entry name" value="HTH_OrfB_IS605"/>
    <property type="match status" value="1"/>
</dbReference>
<dbReference type="GO" id="GO:0003677">
    <property type="term" value="F:DNA binding"/>
    <property type="evidence" value="ECO:0007669"/>
    <property type="project" value="UniProtKB-KW"/>
</dbReference>
<keyword evidence="4" id="KW-0862">Zinc</keyword>
<dbReference type="InterPro" id="IPR021027">
    <property type="entry name" value="Transposase_put_HTH"/>
</dbReference>
<evidence type="ECO:0000256" key="2">
    <source>
        <dbReference type="ARBA" id="ARBA00022578"/>
    </source>
</evidence>
<feature type="domain" description="Transposase putative helix-turn-helix" evidence="10">
    <location>
        <begin position="6"/>
        <end position="46"/>
    </location>
</feature>
<feature type="compositionally biased region" description="Polar residues" evidence="7">
    <location>
        <begin position="483"/>
        <end position="503"/>
    </location>
</feature>
<dbReference type="Pfam" id="PF07282">
    <property type="entry name" value="Cas12f1-like_TNB"/>
    <property type="match status" value="1"/>
</dbReference>
<comment type="similarity">
    <text evidence="1">In the C-terminal section; belongs to the transposase 35 family.</text>
</comment>
<keyword evidence="2" id="KW-0815">Transposition</keyword>
<dbReference type="InterPro" id="IPR010095">
    <property type="entry name" value="Cas12f1-like_TNB"/>
</dbReference>
<evidence type="ECO:0000259" key="9">
    <source>
        <dbReference type="Pfam" id="PF07282"/>
    </source>
</evidence>
<evidence type="ECO:0000256" key="7">
    <source>
        <dbReference type="SAM" id="MobiDB-lite"/>
    </source>
</evidence>
<proteinExistence type="inferred from homology"/>
<feature type="compositionally biased region" description="Polar residues" evidence="7">
    <location>
        <begin position="463"/>
        <end position="473"/>
    </location>
</feature>
<protein>
    <submittedName>
        <fullName evidence="11">Resolvase</fullName>
    </submittedName>
</protein>
<keyword evidence="5" id="KW-0238">DNA-binding</keyword>
<comment type="caution">
    <text evidence="11">The sequence shown here is derived from an EMBL/GenBank/DDBJ whole genome shotgun (WGS) entry which is preliminary data.</text>
</comment>
<dbReference type="EMBL" id="BIFH01000022">
    <property type="protein sequence ID" value="GCD96963.1"/>
    <property type="molecule type" value="Genomic_DNA"/>
</dbReference>
<feature type="domain" description="Cas12f1-like TNB" evidence="9">
    <location>
        <begin position="372"/>
        <end position="437"/>
    </location>
</feature>
<keyword evidence="6" id="KW-0233">DNA recombination</keyword>
<evidence type="ECO:0000256" key="6">
    <source>
        <dbReference type="ARBA" id="ARBA00023172"/>
    </source>
</evidence>
<evidence type="ECO:0000313" key="11">
    <source>
        <dbReference type="EMBL" id="GCD96963.1"/>
    </source>
</evidence>
<evidence type="ECO:0000256" key="3">
    <source>
        <dbReference type="ARBA" id="ARBA00022723"/>
    </source>
</evidence>
<dbReference type="GO" id="GO:0032196">
    <property type="term" value="P:transposition"/>
    <property type="evidence" value="ECO:0007669"/>
    <property type="project" value="UniProtKB-KW"/>
</dbReference>
<evidence type="ECO:0000259" key="8">
    <source>
        <dbReference type="Pfam" id="PF01385"/>
    </source>
</evidence>
<organism evidence="11 12">
    <name type="scientific">Embleya hyalina</name>
    <dbReference type="NCBI Taxonomy" id="516124"/>
    <lineage>
        <taxon>Bacteria</taxon>
        <taxon>Bacillati</taxon>
        <taxon>Actinomycetota</taxon>
        <taxon>Actinomycetes</taxon>
        <taxon>Kitasatosporales</taxon>
        <taxon>Streptomycetaceae</taxon>
        <taxon>Embleya</taxon>
    </lineage>
</organism>
<dbReference type="Pfam" id="PF01385">
    <property type="entry name" value="OrfB_IS605"/>
    <property type="match status" value="1"/>
</dbReference>
<accession>A0A401YQU5</accession>
<dbReference type="RefSeq" id="WP_160161519.1">
    <property type="nucleotide sequence ID" value="NZ_BIFH01000022.1"/>
</dbReference>
<name>A0A401YQU5_9ACTN</name>
<dbReference type="Proteomes" id="UP000286931">
    <property type="component" value="Unassembled WGS sequence"/>
</dbReference>
<evidence type="ECO:0000256" key="1">
    <source>
        <dbReference type="ARBA" id="ARBA00008761"/>
    </source>
</evidence>
<gene>
    <name evidence="11" type="ORF">EHYA_04650</name>
</gene>